<geneLocation type="plasmid" evidence="8 9">
    <name>pACHL01</name>
</geneLocation>
<dbReference type="GO" id="GO:0005886">
    <property type="term" value="C:plasma membrane"/>
    <property type="evidence" value="ECO:0007669"/>
    <property type="project" value="UniProtKB-SubCell"/>
</dbReference>
<dbReference type="RefSeq" id="WP_012622967.1">
    <property type="nucleotide sequence ID" value="NC_011879.1"/>
</dbReference>
<dbReference type="OrthoDB" id="9777766at2"/>
<feature type="transmembrane region" description="Helical" evidence="6">
    <location>
        <begin position="246"/>
        <end position="268"/>
    </location>
</feature>
<dbReference type="InterPro" id="IPR051449">
    <property type="entry name" value="ABC-2_transporter_component"/>
</dbReference>
<keyword evidence="3 6" id="KW-0812">Transmembrane</keyword>
<proteinExistence type="predicted"/>
<evidence type="ECO:0000256" key="2">
    <source>
        <dbReference type="ARBA" id="ARBA00022475"/>
    </source>
</evidence>
<protein>
    <submittedName>
        <fullName evidence="8">ATP-dependent Na+ efflux pump</fullName>
    </submittedName>
</protein>
<dbReference type="EMBL" id="CP001342">
    <property type="protein sequence ID" value="ACL41950.1"/>
    <property type="molecule type" value="Genomic_DNA"/>
</dbReference>
<evidence type="ECO:0000313" key="9">
    <source>
        <dbReference type="Proteomes" id="UP000002505"/>
    </source>
</evidence>
<feature type="transmembrane region" description="Helical" evidence="6">
    <location>
        <begin position="221"/>
        <end position="240"/>
    </location>
</feature>
<evidence type="ECO:0000256" key="1">
    <source>
        <dbReference type="ARBA" id="ARBA00004651"/>
    </source>
</evidence>
<dbReference type="HOGENOM" id="CLU_670287_0_0_11"/>
<reference evidence="8" key="1">
    <citation type="submission" date="2009-01" db="EMBL/GenBank/DDBJ databases">
        <title>Complete sequence of plasmid1 of Arthrobacter chlorophenolicus A6.</title>
        <authorList>
            <consortium name="US DOE Joint Genome Institute"/>
            <person name="Lucas S."/>
            <person name="Copeland A."/>
            <person name="Lapidus A."/>
            <person name="Glavina del Rio T."/>
            <person name="Tice H."/>
            <person name="Bruce D."/>
            <person name="Goodwin L."/>
            <person name="Pitluck S."/>
            <person name="Goltsman E."/>
            <person name="Clum A."/>
            <person name="Larimer F."/>
            <person name="Land M."/>
            <person name="Hauser L."/>
            <person name="Kyrpides N."/>
            <person name="Mikhailova N."/>
            <person name="Jansson J."/>
            <person name="Richardson P."/>
        </authorList>
    </citation>
    <scope>NUCLEOTIDE SEQUENCE [LARGE SCALE GENOMIC DNA]</scope>
    <source>
        <strain evidence="8">A6</strain>
        <plasmid evidence="8">pACHL01</plasmid>
    </source>
</reference>
<feature type="transmembrane region" description="Helical" evidence="6">
    <location>
        <begin position="305"/>
        <end position="326"/>
    </location>
</feature>
<feature type="transmembrane region" description="Helical" evidence="6">
    <location>
        <begin position="275"/>
        <end position="299"/>
    </location>
</feature>
<evidence type="ECO:0000256" key="6">
    <source>
        <dbReference type="SAM" id="Phobius"/>
    </source>
</evidence>
<organism evidence="8 9">
    <name type="scientific">Pseudarthrobacter chlorophenolicus (strain ATCC 700700 / DSM 12829 / CIP 107037 / JCM 12360 / KCTC 9906 / NCIMB 13794 / A6)</name>
    <name type="common">Arthrobacter chlorophenolicus</name>
    <dbReference type="NCBI Taxonomy" id="452863"/>
    <lineage>
        <taxon>Bacteria</taxon>
        <taxon>Bacillati</taxon>
        <taxon>Actinomycetota</taxon>
        <taxon>Actinomycetes</taxon>
        <taxon>Micrococcales</taxon>
        <taxon>Micrococcaceae</taxon>
        <taxon>Pseudarthrobacter</taxon>
    </lineage>
</organism>
<feature type="transmembrane region" description="Helical" evidence="6">
    <location>
        <begin position="21"/>
        <end position="43"/>
    </location>
</feature>
<keyword evidence="2" id="KW-1003">Cell membrane</keyword>
<dbReference type="Proteomes" id="UP000002505">
    <property type="component" value="Plasmid pACHL01"/>
</dbReference>
<dbReference type="InterPro" id="IPR013525">
    <property type="entry name" value="ABC2_TM"/>
</dbReference>
<evidence type="ECO:0000256" key="5">
    <source>
        <dbReference type="ARBA" id="ARBA00023136"/>
    </source>
</evidence>
<sequence>MARHNLRTVVRFEFLRTLKKKSFWATTLAVPVLMAIVFALVGFSGESASKSVSAQQDATISFLYLDESGLVSEKLGEKSGGTAVTDRQAGIDAVRSGSSEAFIYIPAAPSKDEIEVYGEDRGIFESGVYSAVATKMIAAAVKDKIGSPELTALAAGDASYSETMFKDGQVSGGLLEAVPPLLFLVLFYLAILFLGGQILNSTVEEKENRVTEMILTTMNPTTLIVGKIIAIVGTGLVQMFTVATPAVAGFLILAGTGALPGVSLAAMVPEPSTMIIGSLLLVGGFVLFASALVALGAVMPTAKDANGLFGSIVIMMFVPLYALPLIMSDPDSLVVRVFTYFPFSAPVTAMLRNGLGSLGGAEASIVVAELFILGAVVLAVAVKLFRHGSLQYTSRVELRSLLPTRA</sequence>
<name>B8HHQ3_PSECP</name>
<comment type="subcellular location">
    <subcellularLocation>
        <location evidence="1">Cell membrane</location>
        <topology evidence="1">Multi-pass membrane protein</topology>
    </subcellularLocation>
</comment>
<dbReference type="PANTHER" id="PTHR30294">
    <property type="entry name" value="MEMBRANE COMPONENT OF ABC TRANSPORTER YHHJ-RELATED"/>
    <property type="match status" value="1"/>
</dbReference>
<keyword evidence="5 6" id="KW-0472">Membrane</keyword>
<evidence type="ECO:0000259" key="7">
    <source>
        <dbReference type="Pfam" id="PF12698"/>
    </source>
</evidence>
<gene>
    <name evidence="8" type="ordered locus">Achl_3999</name>
</gene>
<dbReference type="AlphaFoldDB" id="B8HHQ3"/>
<dbReference type="PANTHER" id="PTHR30294:SF29">
    <property type="entry name" value="MULTIDRUG ABC TRANSPORTER PERMEASE YBHS-RELATED"/>
    <property type="match status" value="1"/>
</dbReference>
<keyword evidence="4 6" id="KW-1133">Transmembrane helix</keyword>
<dbReference type="Pfam" id="PF12698">
    <property type="entry name" value="ABC2_membrane_3"/>
    <property type="match status" value="1"/>
</dbReference>
<keyword evidence="9" id="KW-1185">Reference proteome</keyword>
<keyword evidence="8" id="KW-0614">Plasmid</keyword>
<evidence type="ECO:0000256" key="4">
    <source>
        <dbReference type="ARBA" id="ARBA00022989"/>
    </source>
</evidence>
<evidence type="ECO:0000256" key="3">
    <source>
        <dbReference type="ARBA" id="ARBA00022692"/>
    </source>
</evidence>
<dbReference type="KEGG" id="ach:Achl_3999"/>
<feature type="transmembrane region" description="Helical" evidence="6">
    <location>
        <begin position="181"/>
        <end position="200"/>
    </location>
</feature>
<feature type="transmembrane region" description="Helical" evidence="6">
    <location>
        <begin position="363"/>
        <end position="385"/>
    </location>
</feature>
<feature type="domain" description="ABC-2 type transporter transmembrane" evidence="7">
    <location>
        <begin position="21"/>
        <end position="382"/>
    </location>
</feature>
<feature type="transmembrane region" description="Helical" evidence="6">
    <location>
        <begin position="333"/>
        <end position="351"/>
    </location>
</feature>
<evidence type="ECO:0000313" key="8">
    <source>
        <dbReference type="EMBL" id="ACL41950.1"/>
    </source>
</evidence>
<dbReference type="GO" id="GO:0140359">
    <property type="term" value="F:ABC-type transporter activity"/>
    <property type="evidence" value="ECO:0007669"/>
    <property type="project" value="InterPro"/>
</dbReference>
<accession>B8HHQ3</accession>